<keyword evidence="1" id="KW-0175">Coiled coil</keyword>
<keyword evidence="3" id="KW-1185">Reference proteome</keyword>
<dbReference type="EMBL" id="JAHHZF010000001">
    <property type="protein sequence ID" value="MBT9287842.1"/>
    <property type="molecule type" value="Genomic_DNA"/>
</dbReference>
<dbReference type="Proteomes" id="UP000766595">
    <property type="component" value="Unassembled WGS sequence"/>
</dbReference>
<sequence>MSTNENELMLRILVDIQTKLAEHSKRFDTVDGRLAKIERRLDEVHETLYTSFGIAGHANVKTDMLQRELEELRDRVTRLEEKA</sequence>
<evidence type="ECO:0000313" key="3">
    <source>
        <dbReference type="Proteomes" id="UP000766595"/>
    </source>
</evidence>
<gene>
    <name evidence="2" type="ORF">KL771_00130</name>
</gene>
<comment type="caution">
    <text evidence="2">The sequence shown here is derived from an EMBL/GenBank/DDBJ whole genome shotgun (WGS) entry which is preliminary data.</text>
</comment>
<name>A0A947D475_9HYPH</name>
<proteinExistence type="predicted"/>
<dbReference type="AlphaFoldDB" id="A0A947D475"/>
<reference evidence="2 3" key="1">
    <citation type="submission" date="2021-06" db="EMBL/GenBank/DDBJ databases">
        <authorList>
            <person name="Grouzdev D.S."/>
            <person name="Koziaeva V."/>
        </authorList>
    </citation>
    <scope>NUCLEOTIDE SEQUENCE [LARGE SCALE GENOMIC DNA]</scope>
    <source>
        <strain evidence="2 3">22</strain>
    </source>
</reference>
<dbReference type="RefSeq" id="WP_261966553.1">
    <property type="nucleotide sequence ID" value="NZ_JAHHZF010000001.1"/>
</dbReference>
<dbReference type="SUPFAM" id="SSF57997">
    <property type="entry name" value="Tropomyosin"/>
    <property type="match status" value="1"/>
</dbReference>
<feature type="coiled-coil region" evidence="1">
    <location>
        <begin position="55"/>
        <end position="82"/>
    </location>
</feature>
<accession>A0A947D475</accession>
<evidence type="ECO:0000313" key="2">
    <source>
        <dbReference type="EMBL" id="MBT9287842.1"/>
    </source>
</evidence>
<evidence type="ECO:0000256" key="1">
    <source>
        <dbReference type="SAM" id="Coils"/>
    </source>
</evidence>
<organism evidence="2 3">
    <name type="scientific">Prosthecodimorpha staleyi</name>
    <dbReference type="NCBI Taxonomy" id="2840188"/>
    <lineage>
        <taxon>Bacteria</taxon>
        <taxon>Pseudomonadati</taxon>
        <taxon>Pseudomonadota</taxon>
        <taxon>Alphaproteobacteria</taxon>
        <taxon>Hyphomicrobiales</taxon>
        <taxon>Ancalomicrobiaceae</taxon>
        <taxon>Prosthecodimorpha</taxon>
    </lineage>
</organism>
<protein>
    <submittedName>
        <fullName evidence="2">Uncharacterized protein</fullName>
    </submittedName>
</protein>